<gene>
    <name evidence="2" type="ORF">AFUS01_LOCUS7522</name>
</gene>
<dbReference type="AlphaFoldDB" id="A0A8J2JCQ9"/>
<evidence type="ECO:0000256" key="1">
    <source>
        <dbReference type="SAM" id="Phobius"/>
    </source>
</evidence>
<organism evidence="2 3">
    <name type="scientific">Allacma fusca</name>
    <dbReference type="NCBI Taxonomy" id="39272"/>
    <lineage>
        <taxon>Eukaryota</taxon>
        <taxon>Metazoa</taxon>
        <taxon>Ecdysozoa</taxon>
        <taxon>Arthropoda</taxon>
        <taxon>Hexapoda</taxon>
        <taxon>Collembola</taxon>
        <taxon>Symphypleona</taxon>
        <taxon>Sminthuridae</taxon>
        <taxon>Allacma</taxon>
    </lineage>
</organism>
<keyword evidence="1" id="KW-0472">Membrane</keyword>
<keyword evidence="1" id="KW-1133">Transmembrane helix</keyword>
<feature type="non-terminal residue" evidence="2">
    <location>
        <position position="1"/>
    </location>
</feature>
<name>A0A8J2JCQ9_9HEXA</name>
<keyword evidence="3" id="KW-1185">Reference proteome</keyword>
<reference evidence="2" key="1">
    <citation type="submission" date="2021-06" db="EMBL/GenBank/DDBJ databases">
        <authorList>
            <person name="Hodson N. C."/>
            <person name="Mongue J. A."/>
            <person name="Jaron S. K."/>
        </authorList>
    </citation>
    <scope>NUCLEOTIDE SEQUENCE</scope>
</reference>
<proteinExistence type="predicted"/>
<keyword evidence="1" id="KW-0812">Transmembrane</keyword>
<feature type="transmembrane region" description="Helical" evidence="1">
    <location>
        <begin position="12"/>
        <end position="33"/>
    </location>
</feature>
<dbReference type="Proteomes" id="UP000708208">
    <property type="component" value="Unassembled WGS sequence"/>
</dbReference>
<comment type="caution">
    <text evidence="2">The sequence shown here is derived from an EMBL/GenBank/DDBJ whole genome shotgun (WGS) entry which is preliminary data.</text>
</comment>
<protein>
    <submittedName>
        <fullName evidence="2">Uncharacterized protein</fullName>
    </submittedName>
</protein>
<sequence length="142" mass="16371">MGLVRLKYLGQIFIIFIYVYCVTFIFLTDIYGIPVNLISNLITNEFMASLARAEEETLTTEEFLKLYESYKEVQQARNKFFSFWTLMIFIVCITFYSVHVREIIDALGLTGLDVDLITRVSIAVGVYNGIMLFQMSADVCIK</sequence>
<feature type="transmembrane region" description="Helical" evidence="1">
    <location>
        <begin position="80"/>
        <end position="98"/>
    </location>
</feature>
<dbReference type="EMBL" id="CAJVCH010050885">
    <property type="protein sequence ID" value="CAG7718101.1"/>
    <property type="molecule type" value="Genomic_DNA"/>
</dbReference>
<evidence type="ECO:0000313" key="2">
    <source>
        <dbReference type="EMBL" id="CAG7718101.1"/>
    </source>
</evidence>
<accession>A0A8J2JCQ9</accession>
<evidence type="ECO:0000313" key="3">
    <source>
        <dbReference type="Proteomes" id="UP000708208"/>
    </source>
</evidence>